<protein>
    <recommendedName>
        <fullName evidence="1">PRELI/MSF1 domain-containing protein</fullName>
    </recommendedName>
</protein>
<reference evidence="2" key="1">
    <citation type="submission" date="2017-07" db="EMBL/GenBank/DDBJ databases">
        <authorList>
            <person name="Mikheyev A."/>
            <person name="Grau M."/>
        </authorList>
    </citation>
    <scope>NUCLEOTIDE SEQUENCE</scope>
    <source>
        <tissue evidence="2">Venom_gland</tissue>
    </source>
</reference>
<reference evidence="2" key="2">
    <citation type="submission" date="2017-11" db="EMBL/GenBank/DDBJ databases">
        <title>Coralsnake Venomics: Analyses of Venom Gland Transcriptomes and Proteomes of Six Brazilian Taxa.</title>
        <authorList>
            <person name="Aird S.D."/>
            <person name="Jorge da Silva N."/>
            <person name="Qiu L."/>
            <person name="Villar-Briones A."/>
            <person name="Aparecida-Saddi V."/>
            <person name="Campos-Telles M.P."/>
            <person name="Grau M."/>
            <person name="Mikheyev A.S."/>
        </authorList>
    </citation>
    <scope>NUCLEOTIDE SEQUENCE</scope>
    <source>
        <tissue evidence="2">Venom_gland</tissue>
    </source>
</reference>
<dbReference type="InterPro" id="IPR006797">
    <property type="entry name" value="PRELI/MSF1_dom"/>
</dbReference>
<dbReference type="EMBL" id="IACN01094306">
    <property type="protein sequence ID" value="LAB61365.1"/>
    <property type="molecule type" value="Transcribed_RNA"/>
</dbReference>
<dbReference type="AlphaFoldDB" id="A0A2D4PTP8"/>
<sequence>MVQKYQSPVRVYKHPFELIMAAYKKRFPTCPLIPMFVGSDIVSEFKSDDRAIHVTERRCKLDVDAPRLLKKVTPSPVLCPNNHLLGCFLNSSPFSFSDCRGRLCLLYPKELLE</sequence>
<proteinExistence type="predicted"/>
<evidence type="ECO:0000259" key="1">
    <source>
        <dbReference type="PROSITE" id="PS50904"/>
    </source>
</evidence>
<name>A0A2D4PTP8_MICSU</name>
<dbReference type="Pfam" id="PF04707">
    <property type="entry name" value="PRELI"/>
    <property type="match status" value="1"/>
</dbReference>
<feature type="domain" description="PRELI/MSF1" evidence="1">
    <location>
        <begin position="3"/>
        <end position="113"/>
    </location>
</feature>
<dbReference type="PROSITE" id="PS50904">
    <property type="entry name" value="PRELI_MSF1"/>
    <property type="match status" value="1"/>
</dbReference>
<evidence type="ECO:0000313" key="2">
    <source>
        <dbReference type="EMBL" id="LAB61365.1"/>
    </source>
</evidence>
<organism evidence="2">
    <name type="scientific">Micrurus surinamensis</name>
    <name type="common">Surinam coral snake</name>
    <dbReference type="NCBI Taxonomy" id="129470"/>
    <lineage>
        <taxon>Eukaryota</taxon>
        <taxon>Metazoa</taxon>
        <taxon>Chordata</taxon>
        <taxon>Craniata</taxon>
        <taxon>Vertebrata</taxon>
        <taxon>Euteleostomi</taxon>
        <taxon>Lepidosauria</taxon>
        <taxon>Squamata</taxon>
        <taxon>Bifurcata</taxon>
        <taxon>Unidentata</taxon>
        <taxon>Episquamata</taxon>
        <taxon>Toxicofera</taxon>
        <taxon>Serpentes</taxon>
        <taxon>Colubroidea</taxon>
        <taxon>Elapidae</taxon>
        <taxon>Elapinae</taxon>
        <taxon>Micrurus</taxon>
    </lineage>
</organism>
<accession>A0A2D4PTP8</accession>